<dbReference type="InterPro" id="IPR029025">
    <property type="entry name" value="T3SS_substrate_exporter_C"/>
</dbReference>
<dbReference type="Gene3D" id="3.40.1690.10">
    <property type="entry name" value="secretion proteins EscU"/>
    <property type="match status" value="1"/>
</dbReference>
<dbReference type="Pfam" id="PF01312">
    <property type="entry name" value="Bac_export_2"/>
    <property type="match status" value="1"/>
</dbReference>
<sequence>MSSAEDDRPPPQAPRAAVALSYPGDDGSAPQVVAKGRGAIAEAIIARARQAGVYVHESPQLVQLLMNVDLDAQIPPALYVAIAELLAWLWRIEQGDAAATAPRPPLL</sequence>
<name>A0A1J5Q8P7_9ZZZZ</name>
<reference evidence="2" key="1">
    <citation type="submission" date="2016-10" db="EMBL/GenBank/DDBJ databases">
        <title>Sequence of Gallionella enrichment culture.</title>
        <authorList>
            <person name="Poehlein A."/>
            <person name="Muehling M."/>
            <person name="Daniel R."/>
        </authorList>
    </citation>
    <scope>NUCLEOTIDE SEQUENCE</scope>
</reference>
<dbReference type="GO" id="GO:0009306">
    <property type="term" value="P:protein secretion"/>
    <property type="evidence" value="ECO:0007669"/>
    <property type="project" value="InterPro"/>
</dbReference>
<keyword evidence="2" id="KW-0282">Flagellum</keyword>
<dbReference type="AlphaFoldDB" id="A0A1J5Q8P7"/>
<dbReference type="EMBL" id="MLJW01001119">
    <property type="protein sequence ID" value="OIQ80038.1"/>
    <property type="molecule type" value="Genomic_DNA"/>
</dbReference>
<dbReference type="InterPro" id="IPR006135">
    <property type="entry name" value="T3SS_substrate_exporter"/>
</dbReference>
<keyword evidence="2" id="KW-0966">Cell projection</keyword>
<dbReference type="GO" id="GO:0005886">
    <property type="term" value="C:plasma membrane"/>
    <property type="evidence" value="ECO:0007669"/>
    <property type="project" value="TreeGrafter"/>
</dbReference>
<organism evidence="2">
    <name type="scientific">mine drainage metagenome</name>
    <dbReference type="NCBI Taxonomy" id="410659"/>
    <lineage>
        <taxon>unclassified sequences</taxon>
        <taxon>metagenomes</taxon>
        <taxon>ecological metagenomes</taxon>
    </lineage>
</organism>
<dbReference type="PANTHER" id="PTHR30531">
    <property type="entry name" value="FLAGELLAR BIOSYNTHETIC PROTEIN FLHB"/>
    <property type="match status" value="1"/>
</dbReference>
<dbReference type="SUPFAM" id="SSF160544">
    <property type="entry name" value="EscU C-terminal domain-like"/>
    <property type="match status" value="1"/>
</dbReference>
<gene>
    <name evidence="2" type="primary">flhB_18</name>
    <name evidence="2" type="ORF">GALL_382220</name>
</gene>
<protein>
    <submittedName>
        <fullName evidence="2">Flagellar biosynthetic protein FlhB</fullName>
    </submittedName>
</protein>
<keyword evidence="2" id="KW-0969">Cilium</keyword>
<accession>A0A1J5Q8P7</accession>
<evidence type="ECO:0000313" key="2">
    <source>
        <dbReference type="EMBL" id="OIQ80038.1"/>
    </source>
</evidence>
<feature type="region of interest" description="Disordered" evidence="1">
    <location>
        <begin position="1"/>
        <end position="23"/>
    </location>
</feature>
<evidence type="ECO:0000256" key="1">
    <source>
        <dbReference type="SAM" id="MobiDB-lite"/>
    </source>
</evidence>
<dbReference type="PANTHER" id="PTHR30531:SF12">
    <property type="entry name" value="FLAGELLAR BIOSYNTHETIC PROTEIN FLHB"/>
    <property type="match status" value="1"/>
</dbReference>
<proteinExistence type="predicted"/>
<comment type="caution">
    <text evidence="2">The sequence shown here is derived from an EMBL/GenBank/DDBJ whole genome shotgun (WGS) entry which is preliminary data.</text>
</comment>